<evidence type="ECO:0000256" key="1">
    <source>
        <dbReference type="ARBA" id="ARBA00004141"/>
    </source>
</evidence>
<feature type="domain" description="Major facilitator superfamily (MFS) profile" evidence="10">
    <location>
        <begin position="54"/>
        <end position="492"/>
    </location>
</feature>
<comment type="caution">
    <text evidence="11">The sequence shown here is derived from an EMBL/GenBank/DDBJ whole genome shotgun (WGS) entry which is preliminary data.</text>
</comment>
<dbReference type="SUPFAM" id="SSF103473">
    <property type="entry name" value="MFS general substrate transporter"/>
    <property type="match status" value="1"/>
</dbReference>
<feature type="transmembrane region" description="Helical" evidence="9">
    <location>
        <begin position="345"/>
        <end position="362"/>
    </location>
</feature>
<comment type="similarity">
    <text evidence="2 7">Belongs to the major facilitator superfamily. Sugar transporter (TC 2.A.1.1) family.</text>
</comment>
<dbReference type="EMBL" id="CABFNQ020000719">
    <property type="protein sequence ID" value="CAH0026362.1"/>
    <property type="molecule type" value="Genomic_DNA"/>
</dbReference>
<evidence type="ECO:0000256" key="2">
    <source>
        <dbReference type="ARBA" id="ARBA00010992"/>
    </source>
</evidence>
<proteinExistence type="inferred from homology"/>
<dbReference type="InterPro" id="IPR003663">
    <property type="entry name" value="Sugar/inositol_transpt"/>
</dbReference>
<keyword evidence="4 9" id="KW-0812">Transmembrane</keyword>
<dbReference type="PANTHER" id="PTHR48022:SF3">
    <property type="entry name" value="HEXOSE TRANSPORTER PROTEIN (AFU_ORTHOLOGUE AFUA_8G04480)-RELATED"/>
    <property type="match status" value="1"/>
</dbReference>
<dbReference type="InterPro" id="IPR005828">
    <property type="entry name" value="MFS_sugar_transport-like"/>
</dbReference>
<feature type="transmembrane region" description="Helical" evidence="9">
    <location>
        <begin position="469"/>
        <end position="489"/>
    </location>
</feature>
<evidence type="ECO:0000256" key="8">
    <source>
        <dbReference type="SAM" id="MobiDB-lite"/>
    </source>
</evidence>
<dbReference type="Pfam" id="PF00083">
    <property type="entry name" value="Sugar_tr"/>
    <property type="match status" value="1"/>
</dbReference>
<gene>
    <name evidence="11" type="ORF">CRHIZ90672A_00015131</name>
</gene>
<dbReference type="PANTHER" id="PTHR48022">
    <property type="entry name" value="PLASTIDIC GLUCOSE TRANSPORTER 4"/>
    <property type="match status" value="1"/>
</dbReference>
<dbReference type="OrthoDB" id="6133115at2759"/>
<dbReference type="GO" id="GO:0016020">
    <property type="term" value="C:membrane"/>
    <property type="evidence" value="ECO:0007669"/>
    <property type="project" value="UniProtKB-SubCell"/>
</dbReference>
<feature type="region of interest" description="Disordered" evidence="8">
    <location>
        <begin position="1"/>
        <end position="24"/>
    </location>
</feature>
<feature type="transmembrane region" description="Helical" evidence="9">
    <location>
        <begin position="181"/>
        <end position="201"/>
    </location>
</feature>
<dbReference type="GO" id="GO:0005351">
    <property type="term" value="F:carbohydrate:proton symporter activity"/>
    <property type="evidence" value="ECO:0007669"/>
    <property type="project" value="TreeGrafter"/>
</dbReference>
<evidence type="ECO:0000313" key="12">
    <source>
        <dbReference type="Proteomes" id="UP000696573"/>
    </source>
</evidence>
<feature type="transmembrane region" description="Helical" evidence="9">
    <location>
        <begin position="145"/>
        <end position="169"/>
    </location>
</feature>
<feature type="region of interest" description="Disordered" evidence="8">
    <location>
        <begin position="527"/>
        <end position="553"/>
    </location>
</feature>
<evidence type="ECO:0000259" key="10">
    <source>
        <dbReference type="PROSITE" id="PS50850"/>
    </source>
</evidence>
<feature type="transmembrane region" description="Helical" evidence="9">
    <location>
        <begin position="123"/>
        <end position="139"/>
    </location>
</feature>
<keyword evidence="12" id="KW-1185">Reference proteome</keyword>
<protein>
    <recommendedName>
        <fullName evidence="10">Major facilitator superfamily (MFS) profile domain-containing protein</fullName>
    </recommendedName>
</protein>
<dbReference type="PROSITE" id="PS00216">
    <property type="entry name" value="SUGAR_TRANSPORT_1"/>
    <property type="match status" value="2"/>
</dbReference>
<feature type="transmembrane region" description="Helical" evidence="9">
    <location>
        <begin position="439"/>
        <end position="457"/>
    </location>
</feature>
<keyword evidence="6 9" id="KW-0472">Membrane</keyword>
<dbReference type="InterPro" id="IPR036259">
    <property type="entry name" value="MFS_trans_sf"/>
</dbReference>
<sequence>MEYSKASLDRQVDEPTSSTSSTAAKAVGAELASMLPRHDKPWFRQRNLLQLNFLLLFVILTPTSLGFDASMMNALMSLETWNNYFGTPRGALLGFMNAVMPLGTIIGSLPAGWTSDKIGRKKTIMLGLVVLIMAGILQGCSRNIAAFIVARFFVGIGIEFTAAPSPVLISELAYPAHRGKMTSLFQCFFYLGAIASSWITFGTSSMKGSEWSWRIPSILQVFFPIVQIVGLYFVPESPRWLIAKGRLSEARATFAKYHAAGDDSHPLVDYEMSEITSHIETERAVAGMGWLSLVRTKADRKRMAICVFSAFISNWSGNGIITYYLSLVLESVGITDSFTKTLINGVLQIFNFFAATGAALLVDRVGRRPLWIASCAGMLITYIILTVLSAEFVKTSHSGVGIGVIVTLFLYFFHYDIAVTPLTFAYPTEIFPFHARQKGMAVVMLVNGVCGMTNTFVNPIALGEMGWRYYIVYIALLAIMLTFVVLFFAETKGHSLEEIADIFEGPFLVIGRSKRRLTGVSVHDEEGSARCGQSTGVGPEAKGSSTAVAIHKE</sequence>
<keyword evidence="5 9" id="KW-1133">Transmembrane helix</keyword>
<feature type="transmembrane region" description="Helical" evidence="9">
    <location>
        <begin position="369"/>
        <end position="390"/>
    </location>
</feature>
<organism evidence="11 12">
    <name type="scientific">Clonostachys rhizophaga</name>
    <dbReference type="NCBI Taxonomy" id="160324"/>
    <lineage>
        <taxon>Eukaryota</taxon>
        <taxon>Fungi</taxon>
        <taxon>Dikarya</taxon>
        <taxon>Ascomycota</taxon>
        <taxon>Pezizomycotina</taxon>
        <taxon>Sordariomycetes</taxon>
        <taxon>Hypocreomycetidae</taxon>
        <taxon>Hypocreales</taxon>
        <taxon>Bionectriaceae</taxon>
        <taxon>Clonostachys</taxon>
    </lineage>
</organism>
<dbReference type="InterPro" id="IPR020846">
    <property type="entry name" value="MFS_dom"/>
</dbReference>
<dbReference type="Proteomes" id="UP000696573">
    <property type="component" value="Unassembled WGS sequence"/>
</dbReference>
<evidence type="ECO:0000256" key="3">
    <source>
        <dbReference type="ARBA" id="ARBA00022448"/>
    </source>
</evidence>
<feature type="transmembrane region" description="Helical" evidence="9">
    <location>
        <begin position="402"/>
        <end position="427"/>
    </location>
</feature>
<feature type="transmembrane region" description="Helical" evidence="9">
    <location>
        <begin position="51"/>
        <end position="71"/>
    </location>
</feature>
<dbReference type="InterPro" id="IPR050360">
    <property type="entry name" value="MFS_Sugar_Transporters"/>
</dbReference>
<evidence type="ECO:0000256" key="4">
    <source>
        <dbReference type="ARBA" id="ARBA00022692"/>
    </source>
</evidence>
<feature type="transmembrane region" description="Helical" evidence="9">
    <location>
        <begin position="91"/>
        <end position="111"/>
    </location>
</feature>
<evidence type="ECO:0000256" key="5">
    <source>
        <dbReference type="ARBA" id="ARBA00022989"/>
    </source>
</evidence>
<keyword evidence="3 7" id="KW-0813">Transport</keyword>
<dbReference type="NCBIfam" id="TIGR00879">
    <property type="entry name" value="SP"/>
    <property type="match status" value="1"/>
</dbReference>
<dbReference type="PROSITE" id="PS50850">
    <property type="entry name" value="MFS"/>
    <property type="match status" value="1"/>
</dbReference>
<evidence type="ECO:0000313" key="11">
    <source>
        <dbReference type="EMBL" id="CAH0026362.1"/>
    </source>
</evidence>
<evidence type="ECO:0000256" key="6">
    <source>
        <dbReference type="ARBA" id="ARBA00023136"/>
    </source>
</evidence>
<comment type="subcellular location">
    <subcellularLocation>
        <location evidence="1">Membrane</location>
        <topology evidence="1">Multi-pass membrane protein</topology>
    </subcellularLocation>
</comment>
<dbReference type="FunFam" id="1.20.1250.20:FF:000117">
    <property type="entry name" value="MFS hexose transporter"/>
    <property type="match status" value="1"/>
</dbReference>
<accession>A0A9N9VMW6</accession>
<dbReference type="AlphaFoldDB" id="A0A9N9VMW6"/>
<dbReference type="Gene3D" id="1.20.1250.20">
    <property type="entry name" value="MFS general substrate transporter like domains"/>
    <property type="match status" value="1"/>
</dbReference>
<feature type="transmembrane region" description="Helical" evidence="9">
    <location>
        <begin position="213"/>
        <end position="234"/>
    </location>
</feature>
<name>A0A9N9VMW6_9HYPO</name>
<feature type="transmembrane region" description="Helical" evidence="9">
    <location>
        <begin position="303"/>
        <end position="325"/>
    </location>
</feature>
<evidence type="ECO:0000256" key="9">
    <source>
        <dbReference type="SAM" id="Phobius"/>
    </source>
</evidence>
<dbReference type="InterPro" id="IPR005829">
    <property type="entry name" value="Sugar_transporter_CS"/>
</dbReference>
<reference evidence="11" key="1">
    <citation type="submission" date="2021-10" db="EMBL/GenBank/DDBJ databases">
        <authorList>
            <person name="Piombo E."/>
        </authorList>
    </citation>
    <scope>NUCLEOTIDE SEQUENCE</scope>
</reference>
<evidence type="ECO:0000256" key="7">
    <source>
        <dbReference type="RuleBase" id="RU003346"/>
    </source>
</evidence>